<evidence type="ECO:0000313" key="2">
    <source>
        <dbReference type="Proteomes" id="UP000002487"/>
    </source>
</evidence>
<dbReference type="AlphaFoldDB" id="Q8TQK1"/>
<dbReference type="GeneID" id="43446024"/>
<sequence>MYSGDSADYWYSNIAAGSTVDIYLDGTSLDKGAIANMYEGNSLHSLMRHVQEGIRSGTDTTLNTPPVYVSITELYSTSNPGAYTFCLYKN</sequence>
<dbReference type="EMBL" id="AE010299">
    <property type="protein sequence ID" value="AAM04955.1"/>
    <property type="molecule type" value="Genomic_DNA"/>
</dbReference>
<gene>
    <name evidence="1" type="ordered locus">MA_1542</name>
</gene>
<organism evidence="1 2">
    <name type="scientific">Methanosarcina acetivorans (strain ATCC 35395 / DSM 2834 / JCM 12185 / C2A)</name>
    <dbReference type="NCBI Taxonomy" id="188937"/>
    <lineage>
        <taxon>Archaea</taxon>
        <taxon>Methanobacteriati</taxon>
        <taxon>Methanobacteriota</taxon>
        <taxon>Stenosarchaea group</taxon>
        <taxon>Methanomicrobia</taxon>
        <taxon>Methanosarcinales</taxon>
        <taxon>Methanosarcinaceae</taxon>
        <taxon>Methanosarcina</taxon>
    </lineage>
</organism>
<dbReference type="EnsemblBacteria" id="AAM04955">
    <property type="protein sequence ID" value="AAM04955"/>
    <property type="gene ID" value="MA_1542"/>
</dbReference>
<proteinExistence type="predicted"/>
<dbReference type="KEGG" id="mac:MA_1542"/>
<name>Q8TQK1_METAC</name>
<reference evidence="1 2" key="1">
    <citation type="journal article" date="2002" name="Genome Res.">
        <title>The genome of Methanosarcina acetivorans reveals extensive metabolic and physiological diversity.</title>
        <authorList>
            <person name="Galagan J.E."/>
            <person name="Nusbaum C."/>
            <person name="Roy A."/>
            <person name="Endrizzi M.G."/>
            <person name="Macdonald P."/>
            <person name="FitzHugh W."/>
            <person name="Calvo S."/>
            <person name="Engels R."/>
            <person name="Smirnov S."/>
            <person name="Atnoor D."/>
            <person name="Brown A."/>
            <person name="Allen N."/>
            <person name="Naylor J."/>
            <person name="Stange-Thomann N."/>
            <person name="DeArellano K."/>
            <person name="Johnson R."/>
            <person name="Linton L."/>
            <person name="McEwan P."/>
            <person name="McKernan K."/>
            <person name="Talamas J."/>
            <person name="Tirrell A."/>
            <person name="Ye W."/>
            <person name="Zimmer A."/>
            <person name="Barber R.D."/>
            <person name="Cann I."/>
            <person name="Graham D.E."/>
            <person name="Grahame D.A."/>
            <person name="Guss A."/>
            <person name="Hedderich R."/>
            <person name="Ingram-Smith C."/>
            <person name="Kuettner C.H."/>
            <person name="Krzycki J.A."/>
            <person name="Leigh J.A."/>
            <person name="Li W."/>
            <person name="Liu J."/>
            <person name="Mukhopadhyay B."/>
            <person name="Reeve J.N."/>
            <person name="Smith K."/>
            <person name="Springer T.A."/>
            <person name="Umayam L.A."/>
            <person name="White O."/>
            <person name="White R.H."/>
            <person name="de Macario E.C."/>
            <person name="Ferry J.G."/>
            <person name="Jarrell K.F."/>
            <person name="Jing H."/>
            <person name="Macario A.J.L."/>
            <person name="Paulsen I."/>
            <person name="Pritchett M."/>
            <person name="Sowers K.R."/>
            <person name="Swanson R.V."/>
            <person name="Zinder S.H."/>
            <person name="Lander E."/>
            <person name="Metcalf W.W."/>
            <person name="Birren B."/>
        </authorList>
    </citation>
    <scope>NUCLEOTIDE SEQUENCE [LARGE SCALE GENOMIC DNA]</scope>
    <source>
        <strain evidence="2">ATCC 35395 / DSM 2834 / JCM 12185 / C2A</strain>
    </source>
</reference>
<dbReference type="OrthoDB" id="375781at2157"/>
<protein>
    <submittedName>
        <fullName evidence="1">Uncharacterized protein</fullName>
    </submittedName>
</protein>
<dbReference type="InParanoid" id="Q8TQK1"/>
<dbReference type="RefSeq" id="WP_011021553.1">
    <property type="nucleotide sequence ID" value="NC_003552.1"/>
</dbReference>
<keyword evidence="2" id="KW-1185">Reference proteome</keyword>
<evidence type="ECO:0000313" key="1">
    <source>
        <dbReference type="EMBL" id="AAM04955.1"/>
    </source>
</evidence>
<dbReference type="HOGENOM" id="CLU_2433817_0_0_2"/>
<accession>Q8TQK1</accession>
<dbReference type="STRING" id="188937.MA_1542"/>
<dbReference type="Proteomes" id="UP000002487">
    <property type="component" value="Chromosome"/>
</dbReference>